<protein>
    <submittedName>
        <fullName evidence="1">Uncharacterized protein</fullName>
    </submittedName>
</protein>
<reference evidence="1 2" key="1">
    <citation type="submission" date="2015-03" db="EMBL/GenBank/DDBJ databases">
        <authorList>
            <person name="Hassan Y.I."/>
            <person name="Lepp D."/>
            <person name="Zhou T."/>
        </authorList>
    </citation>
    <scope>NUCLEOTIDE SEQUENCE [LARGE SCALE GENOMIC DNA]</scope>
    <source>
        <strain evidence="1 2">GH2-10</strain>
    </source>
</reference>
<sequence length="448" mass="44091">MAAGECGPAVAGVVTCNDTSNNPFADGITYASPGIVAINLGSGIILDRTAGTANVGVQLQTFTGAPAAITLSNGVVVNTSGLYASGVVVQSSGDMFITSAADIAVAVPTSIVAPTGVGTYGLQAWASDSSGAANIGIVQQANSSINVSGMEGIGIYSLNNGAGSATISASGSIGTAGFRGYGINAWNTLTTGGTTPISLTEQGTVVTDGEEAVGLYSLNDGSGDASISLAGQIETLNYSSDAAIAYITNASSAGNARISASESASVTTKGDISNGLWALNFGLGEVSVASGGTITTDGASSNGIRANIYNSASAGQAAVSMLAGARIDSKGTEANGILVNNRGVGASSVSLQARTFVMTSGARAYGISITGTGTASLRQEEASVISASGEQSFAANLTAAGYVDVNIAGVQRPVVFSVLASRPSRLPPIPMCLSDRAGRFQAGGRSTS</sequence>
<gene>
    <name evidence="1" type="ORF">VW35_00230</name>
</gene>
<accession>A0A0F5LJP7</accession>
<evidence type="ECO:0000313" key="2">
    <source>
        <dbReference type="Proteomes" id="UP000033514"/>
    </source>
</evidence>
<dbReference type="PATRIC" id="fig|361041.3.peg.48"/>
<dbReference type="Proteomes" id="UP000033514">
    <property type="component" value="Unassembled WGS sequence"/>
</dbReference>
<evidence type="ECO:0000313" key="1">
    <source>
        <dbReference type="EMBL" id="KKB82553.1"/>
    </source>
</evidence>
<keyword evidence="2" id="KW-1185">Reference proteome</keyword>
<comment type="caution">
    <text evidence="1">The sequence shown here is derived from an EMBL/GenBank/DDBJ whole genome shotgun (WGS) entry which is preliminary data.</text>
</comment>
<name>A0A0F5LJP7_9HYPH</name>
<organism evidence="1 2">
    <name type="scientific">Devosia soli</name>
    <dbReference type="NCBI Taxonomy" id="361041"/>
    <lineage>
        <taxon>Bacteria</taxon>
        <taxon>Pseudomonadati</taxon>
        <taxon>Pseudomonadota</taxon>
        <taxon>Alphaproteobacteria</taxon>
        <taxon>Hyphomicrobiales</taxon>
        <taxon>Devosiaceae</taxon>
        <taxon>Devosia</taxon>
    </lineage>
</organism>
<dbReference type="EMBL" id="LAJG01000001">
    <property type="protein sequence ID" value="KKB82553.1"/>
    <property type="molecule type" value="Genomic_DNA"/>
</dbReference>
<proteinExistence type="predicted"/>
<dbReference type="AlphaFoldDB" id="A0A0F5LJP7"/>